<keyword evidence="1" id="KW-1133">Transmembrane helix</keyword>
<dbReference type="RefSeq" id="WP_138087956.1">
    <property type="nucleotide sequence ID" value="NZ_VAUV01000016.1"/>
</dbReference>
<evidence type="ECO:0000313" key="2">
    <source>
        <dbReference type="EMBL" id="TLD69032.1"/>
    </source>
</evidence>
<name>A0A5R8K9L7_9BACT</name>
<feature type="transmembrane region" description="Helical" evidence="1">
    <location>
        <begin position="87"/>
        <end position="107"/>
    </location>
</feature>
<keyword evidence="1" id="KW-0472">Membrane</keyword>
<evidence type="ECO:0000256" key="1">
    <source>
        <dbReference type="SAM" id="Phobius"/>
    </source>
</evidence>
<feature type="transmembrane region" description="Helical" evidence="1">
    <location>
        <begin position="12"/>
        <end position="28"/>
    </location>
</feature>
<keyword evidence="1" id="KW-0812">Transmembrane</keyword>
<dbReference type="Pfam" id="PF07332">
    <property type="entry name" value="Phage_holin_3_6"/>
    <property type="match status" value="1"/>
</dbReference>
<dbReference type="InterPro" id="IPR009937">
    <property type="entry name" value="Phage_holin_3_6"/>
</dbReference>
<dbReference type="EMBL" id="VAUV01000016">
    <property type="protein sequence ID" value="TLD69032.1"/>
    <property type="molecule type" value="Genomic_DNA"/>
</dbReference>
<gene>
    <name evidence="2" type="ORF">FEM03_19375</name>
</gene>
<dbReference type="Proteomes" id="UP000306196">
    <property type="component" value="Unassembled WGS sequence"/>
</dbReference>
<accession>A0A5R8K9L7</accession>
<feature type="transmembrane region" description="Helical" evidence="1">
    <location>
        <begin position="49"/>
        <end position="75"/>
    </location>
</feature>
<keyword evidence="3" id="KW-1185">Reference proteome</keyword>
<proteinExistence type="predicted"/>
<reference evidence="2 3" key="1">
    <citation type="submission" date="2019-05" db="EMBL/GenBank/DDBJ databases">
        <title>Verrucobacter flavum gen. nov., sp. nov. a new member of the family Verrucomicrobiaceae.</title>
        <authorList>
            <person name="Szuroczki S."/>
            <person name="Abbaszade G."/>
            <person name="Szabo A."/>
            <person name="Felfoldi T."/>
            <person name="Schumann P."/>
            <person name="Boka K."/>
            <person name="Keki Z."/>
            <person name="Toumi M."/>
            <person name="Toth E."/>
        </authorList>
    </citation>
    <scope>NUCLEOTIDE SEQUENCE [LARGE SCALE GENOMIC DNA]</scope>
    <source>
        <strain evidence="2 3">MG-N-17</strain>
    </source>
</reference>
<dbReference type="OrthoDB" id="194241at2"/>
<evidence type="ECO:0000313" key="3">
    <source>
        <dbReference type="Proteomes" id="UP000306196"/>
    </source>
</evidence>
<sequence length="136" mass="14583">MEPAAPASAPSTPPMAMGGISATLLRYIEARGLLLSIETQEALQILLRVVIFTILGSIIALTGWLLLTAGLAALIIEQTGWSPLKAIFILAGAQLVLALICFLVALARIKSALWFADSINELQKDRTWLANQTKKS</sequence>
<protein>
    <submittedName>
        <fullName evidence="2">Phage holin family protein</fullName>
    </submittedName>
</protein>
<comment type="caution">
    <text evidence="2">The sequence shown here is derived from an EMBL/GenBank/DDBJ whole genome shotgun (WGS) entry which is preliminary data.</text>
</comment>
<organism evidence="2 3">
    <name type="scientific">Phragmitibacter flavus</name>
    <dbReference type="NCBI Taxonomy" id="2576071"/>
    <lineage>
        <taxon>Bacteria</taxon>
        <taxon>Pseudomonadati</taxon>
        <taxon>Verrucomicrobiota</taxon>
        <taxon>Verrucomicrobiia</taxon>
        <taxon>Verrucomicrobiales</taxon>
        <taxon>Verrucomicrobiaceae</taxon>
        <taxon>Phragmitibacter</taxon>
    </lineage>
</organism>
<dbReference type="AlphaFoldDB" id="A0A5R8K9L7"/>